<dbReference type="SUPFAM" id="SSF54427">
    <property type="entry name" value="NTF2-like"/>
    <property type="match status" value="1"/>
</dbReference>
<dbReference type="RefSeq" id="WP_095507125.1">
    <property type="nucleotide sequence ID" value="NZ_BSNC01000011.1"/>
</dbReference>
<keyword evidence="4" id="KW-1185">Reference proteome</keyword>
<evidence type="ECO:0000313" key="3">
    <source>
        <dbReference type="EMBL" id="GLP97813.1"/>
    </source>
</evidence>
<comment type="caution">
    <text evidence="3">The sequence shown here is derived from an EMBL/GenBank/DDBJ whole genome shotgun (WGS) entry which is preliminary data.</text>
</comment>
<dbReference type="InterPro" id="IPR027843">
    <property type="entry name" value="DUF4440"/>
</dbReference>
<accession>A0AA37W2M4</accession>
<sequence>MRTLVLLVCLILSFGAKADDANQQIRVLLQTQVKAWNSGDIESFMEAFWADPRLRFISRGKVRYGWQSAYEAYLRNYPDRDAMGRLSFNIELIDLLNADQAIVVGRWQLVRKDDQPNGIFTLVLQRFDGGWRIIHDHTS</sequence>
<organism evidence="3 4">
    <name type="scientific">Paraferrimonas sedimenticola</name>
    <dbReference type="NCBI Taxonomy" id="375674"/>
    <lineage>
        <taxon>Bacteria</taxon>
        <taxon>Pseudomonadati</taxon>
        <taxon>Pseudomonadota</taxon>
        <taxon>Gammaproteobacteria</taxon>
        <taxon>Alteromonadales</taxon>
        <taxon>Ferrimonadaceae</taxon>
        <taxon>Paraferrimonas</taxon>
    </lineage>
</organism>
<evidence type="ECO:0000256" key="1">
    <source>
        <dbReference type="SAM" id="SignalP"/>
    </source>
</evidence>
<evidence type="ECO:0000313" key="4">
    <source>
        <dbReference type="Proteomes" id="UP001161422"/>
    </source>
</evidence>
<keyword evidence="1" id="KW-0732">Signal</keyword>
<dbReference type="InterPro" id="IPR032710">
    <property type="entry name" value="NTF2-like_dom_sf"/>
</dbReference>
<feature type="chain" id="PRO_5041316824" evidence="1">
    <location>
        <begin position="19"/>
        <end position="139"/>
    </location>
</feature>
<dbReference type="Pfam" id="PF14534">
    <property type="entry name" value="DUF4440"/>
    <property type="match status" value="1"/>
</dbReference>
<dbReference type="EMBL" id="BSNC01000011">
    <property type="protein sequence ID" value="GLP97813.1"/>
    <property type="molecule type" value="Genomic_DNA"/>
</dbReference>
<dbReference type="AlphaFoldDB" id="A0AA37W2M4"/>
<protein>
    <submittedName>
        <fullName evidence="3">Periplasmic L-asparaginase</fullName>
    </submittedName>
</protein>
<dbReference type="Gene3D" id="3.10.450.50">
    <property type="match status" value="1"/>
</dbReference>
<reference evidence="3" key="2">
    <citation type="submission" date="2023-01" db="EMBL/GenBank/DDBJ databases">
        <title>Draft genome sequence of Paraferrimonas sedimenticola strain NBRC 101628.</title>
        <authorList>
            <person name="Sun Q."/>
            <person name="Mori K."/>
        </authorList>
    </citation>
    <scope>NUCLEOTIDE SEQUENCE</scope>
    <source>
        <strain evidence="3">NBRC 101628</strain>
    </source>
</reference>
<proteinExistence type="predicted"/>
<evidence type="ECO:0000259" key="2">
    <source>
        <dbReference type="Pfam" id="PF14534"/>
    </source>
</evidence>
<gene>
    <name evidence="3" type="ORF">GCM10007895_31200</name>
</gene>
<feature type="domain" description="DUF4440" evidence="2">
    <location>
        <begin position="26"/>
        <end position="133"/>
    </location>
</feature>
<dbReference type="Proteomes" id="UP001161422">
    <property type="component" value="Unassembled WGS sequence"/>
</dbReference>
<name>A0AA37W2M4_9GAMM</name>
<reference evidence="3" key="1">
    <citation type="journal article" date="2014" name="Int. J. Syst. Evol. Microbiol.">
        <title>Complete genome sequence of Corynebacterium casei LMG S-19264T (=DSM 44701T), isolated from a smear-ripened cheese.</title>
        <authorList>
            <consortium name="US DOE Joint Genome Institute (JGI-PGF)"/>
            <person name="Walter F."/>
            <person name="Albersmeier A."/>
            <person name="Kalinowski J."/>
            <person name="Ruckert C."/>
        </authorList>
    </citation>
    <scope>NUCLEOTIDE SEQUENCE</scope>
    <source>
        <strain evidence="3">NBRC 101628</strain>
    </source>
</reference>
<feature type="signal peptide" evidence="1">
    <location>
        <begin position="1"/>
        <end position="18"/>
    </location>
</feature>